<dbReference type="Proteomes" id="UP001357223">
    <property type="component" value="Chromosome"/>
</dbReference>
<keyword evidence="3 5" id="KW-0067">ATP-binding</keyword>
<evidence type="ECO:0000259" key="4">
    <source>
        <dbReference type="PROSITE" id="PS50893"/>
    </source>
</evidence>
<evidence type="ECO:0000313" key="5">
    <source>
        <dbReference type="EMBL" id="WVX79978.1"/>
    </source>
</evidence>
<evidence type="ECO:0000256" key="2">
    <source>
        <dbReference type="ARBA" id="ARBA00022741"/>
    </source>
</evidence>
<dbReference type="PANTHER" id="PTHR42781">
    <property type="entry name" value="SPERMIDINE/PUTRESCINE IMPORT ATP-BINDING PROTEIN POTA"/>
    <property type="match status" value="1"/>
</dbReference>
<accession>A0ABZ2C969</accession>
<evidence type="ECO:0000256" key="3">
    <source>
        <dbReference type="ARBA" id="ARBA00022840"/>
    </source>
</evidence>
<dbReference type="RefSeq" id="WP_338448909.1">
    <property type="nucleotide sequence ID" value="NZ_CP137640.1"/>
</dbReference>
<dbReference type="EMBL" id="CP137640">
    <property type="protein sequence ID" value="WVX79978.1"/>
    <property type="molecule type" value="Genomic_DNA"/>
</dbReference>
<gene>
    <name evidence="5" type="ORF">R4Z09_22220</name>
</gene>
<feature type="domain" description="ABC transporter" evidence="4">
    <location>
        <begin position="21"/>
        <end position="251"/>
    </location>
</feature>
<protein>
    <submittedName>
        <fullName evidence="5">ABC transporter ATP-binding protein</fullName>
    </submittedName>
</protein>
<dbReference type="InterPro" id="IPR017871">
    <property type="entry name" value="ABC_transporter-like_CS"/>
</dbReference>
<keyword evidence="1" id="KW-0813">Transport</keyword>
<keyword evidence="2" id="KW-0547">Nucleotide-binding</keyword>
<dbReference type="SUPFAM" id="SSF52540">
    <property type="entry name" value="P-loop containing nucleoside triphosphate hydrolases"/>
    <property type="match status" value="1"/>
</dbReference>
<evidence type="ECO:0000313" key="6">
    <source>
        <dbReference type="Proteomes" id="UP001357223"/>
    </source>
</evidence>
<dbReference type="Pfam" id="PF00005">
    <property type="entry name" value="ABC_tran"/>
    <property type="match status" value="1"/>
</dbReference>
<dbReference type="InterPro" id="IPR003593">
    <property type="entry name" value="AAA+_ATPase"/>
</dbReference>
<evidence type="ECO:0000256" key="1">
    <source>
        <dbReference type="ARBA" id="ARBA00022448"/>
    </source>
</evidence>
<dbReference type="InterPro" id="IPR027417">
    <property type="entry name" value="P-loop_NTPase"/>
</dbReference>
<proteinExistence type="predicted"/>
<dbReference type="GO" id="GO:0005524">
    <property type="term" value="F:ATP binding"/>
    <property type="evidence" value="ECO:0007669"/>
    <property type="project" value="UniProtKB-KW"/>
</dbReference>
<dbReference type="InterPro" id="IPR050093">
    <property type="entry name" value="ABC_SmlMolc_Importer"/>
</dbReference>
<dbReference type="PROSITE" id="PS50893">
    <property type="entry name" value="ABC_TRANSPORTER_2"/>
    <property type="match status" value="1"/>
</dbReference>
<dbReference type="CDD" id="cd03293">
    <property type="entry name" value="ABC_NrtD_SsuB_transporters"/>
    <property type="match status" value="1"/>
</dbReference>
<dbReference type="SMART" id="SM00382">
    <property type="entry name" value="AAA"/>
    <property type="match status" value="1"/>
</dbReference>
<name>A0ABZ2C969_9BACI</name>
<keyword evidence="6" id="KW-1185">Reference proteome</keyword>
<dbReference type="PANTHER" id="PTHR42781:SF8">
    <property type="entry name" value="BICARBONATE TRANSPORT ATP-BINDING PROTEIN CMPC"/>
    <property type="match status" value="1"/>
</dbReference>
<organism evidence="5 6">
    <name type="scientific">Niallia oryzisoli</name>
    <dbReference type="NCBI Taxonomy" id="1737571"/>
    <lineage>
        <taxon>Bacteria</taxon>
        <taxon>Bacillati</taxon>
        <taxon>Bacillota</taxon>
        <taxon>Bacilli</taxon>
        <taxon>Bacillales</taxon>
        <taxon>Bacillaceae</taxon>
        <taxon>Niallia</taxon>
    </lineage>
</organism>
<sequence>MNQVTAVRKPVEQSDLEKIKVQAKSISFGYQGVNILNHIDIDVKEGELLVLMGPSGCGKSTFLRLMAGLEQPNDGEILVNGVSSADLIPDCGVVFQDYSLFPWLSAEENIVLALKQKLKGKKTKKELQLLAADYLGLVQLGHAVKKYPGEMSGGMKQRAAIARALAFGSDLMLMDEPFGALDPLTRIHLQDLILQISQDQNRTIVFVTHDADEAIYLADRIVMFSTGSQGAVTTSVDVPFTKPRNRKKLFSSSEFTRFREHILSIMNQGLLDNLEDQQFVGSNGDKI</sequence>
<dbReference type="Gene3D" id="3.40.50.300">
    <property type="entry name" value="P-loop containing nucleotide triphosphate hydrolases"/>
    <property type="match status" value="1"/>
</dbReference>
<reference evidence="5 6" key="1">
    <citation type="submission" date="2023-10" db="EMBL/GenBank/DDBJ databases">
        <title>Niallia locisalis sp.nov. isolated from a salt pond sample.</title>
        <authorList>
            <person name="Li X.-J."/>
            <person name="Dong L."/>
        </authorList>
    </citation>
    <scope>NUCLEOTIDE SEQUENCE [LARGE SCALE GENOMIC DNA]</scope>
    <source>
        <strain evidence="5 6">DSM 29761</strain>
    </source>
</reference>
<dbReference type="InterPro" id="IPR003439">
    <property type="entry name" value="ABC_transporter-like_ATP-bd"/>
</dbReference>
<dbReference type="PROSITE" id="PS00211">
    <property type="entry name" value="ABC_TRANSPORTER_1"/>
    <property type="match status" value="1"/>
</dbReference>